<reference evidence="9 10" key="1">
    <citation type="submission" date="2020-08" db="EMBL/GenBank/DDBJ databases">
        <title>The Agave Microbiome: Exploring the role of microbial communities in plant adaptations to desert environments.</title>
        <authorList>
            <person name="Partida-Martinez L.P."/>
        </authorList>
    </citation>
    <scope>NUCLEOTIDE SEQUENCE [LARGE SCALE GENOMIC DNA]</scope>
    <source>
        <strain evidence="9 10">AT2.18</strain>
    </source>
</reference>
<dbReference type="InterPro" id="IPR013786">
    <property type="entry name" value="AcylCoA_DH/ox_N"/>
</dbReference>
<evidence type="ECO:0000256" key="1">
    <source>
        <dbReference type="ARBA" id="ARBA00001974"/>
    </source>
</evidence>
<dbReference type="InterPro" id="IPR009075">
    <property type="entry name" value="AcylCo_DH/oxidase_C"/>
</dbReference>
<sequence>MTIGLTPEQTQLADAVAQFAARNAPVDKTRRTFDTLAAGELPSWWDEFVGNGFHAVHLSEESGGQGGSLSDTACVLEAAAIALLPGPVLPTVTASAIAALAEHTPAVEALLARFSAGASAAVILPADNDFRATPGPAGWTVTGSSGAVLGVCSAQLIVAAARTDAGVVWLVLDPSEPGLDVERRNGTDKTVDVGVVRADGYACPDDAALDGISDEEARDVAVALTACVAAGTIRWCVQAVTDHLRTREQFGRPIGTFQALQHQAAMLLVNSELAVSAAWDAVRSLTEDAAQRRIAASGAALMAVAPSPGLVLDTLTMFGAIGYTWEHDLHLFWRRATSLAASIGPAGRYAEELGELTRSRTRDVSVKLGDLDAEFRREVVAVLDEALTLRNDKPGRQGDYPNQATGPQRTLIADAGLIAPHWPRPWGVEATQLQQLIIDEEFAKRPDLVRPSLGISEWILPSLISSAPEHIQRRFIPATQRGEVGWCQLFSEPGAGSDLAALATRATKVDGGWRINGHKIWTSSAHTADYGALLARTDPDVAKHRGIGYFIVDMSADGIELQPIRQATGEAHFNEVFLSDVFVPDEMLLGGPTDGWNLAIATMAQERVAISGYVNFDRASILRGLADQERPDRSRVLAALGEADAYANAIKVLAVREVLRLLDGQAAGPASSIAKVAMNVMLRRIFTATLELAAPAALVEDTEPPIVEPYFHLPAELIGGGTKEIQLNIIAQMILGLPRQ</sequence>
<dbReference type="InterPro" id="IPR046373">
    <property type="entry name" value="Acyl-CoA_Oxase/DH_mid-dom_sf"/>
</dbReference>
<dbReference type="Gene3D" id="1.10.540.10">
    <property type="entry name" value="Acyl-CoA dehydrogenase/oxidase, N-terminal domain"/>
    <property type="match status" value="2"/>
</dbReference>
<evidence type="ECO:0000256" key="4">
    <source>
        <dbReference type="ARBA" id="ARBA00022827"/>
    </source>
</evidence>
<dbReference type="GO" id="GO:0016627">
    <property type="term" value="F:oxidoreductase activity, acting on the CH-CH group of donors"/>
    <property type="evidence" value="ECO:0007669"/>
    <property type="project" value="InterPro"/>
</dbReference>
<dbReference type="Pfam" id="PF00441">
    <property type="entry name" value="Acyl-CoA_dh_1"/>
    <property type="match status" value="2"/>
</dbReference>
<comment type="cofactor">
    <cofactor evidence="1">
        <name>FAD</name>
        <dbReference type="ChEBI" id="CHEBI:57692"/>
    </cofactor>
</comment>
<gene>
    <name evidence="9" type="ORF">FHR72_003448</name>
</gene>
<protein>
    <submittedName>
        <fullName evidence="9">Alkylation response protein AidB-like acyl-CoA dehydrogenase</fullName>
    </submittedName>
</protein>
<dbReference type="Pfam" id="PF02770">
    <property type="entry name" value="Acyl-CoA_dh_M"/>
    <property type="match status" value="1"/>
</dbReference>
<name>A0A839Q6W2_MYCIR</name>
<dbReference type="SUPFAM" id="SSF56645">
    <property type="entry name" value="Acyl-CoA dehydrogenase NM domain-like"/>
    <property type="match status" value="2"/>
</dbReference>
<feature type="domain" description="Acyl-CoA dehydrogenase/oxidase C-terminal" evidence="6">
    <location>
        <begin position="224"/>
        <end position="341"/>
    </location>
</feature>
<feature type="domain" description="Acyl-CoA dehydrogenase/oxidase N-terminal" evidence="8">
    <location>
        <begin position="6"/>
        <end position="98"/>
    </location>
</feature>
<evidence type="ECO:0000259" key="6">
    <source>
        <dbReference type="Pfam" id="PF00441"/>
    </source>
</evidence>
<dbReference type="GO" id="GO:0005886">
    <property type="term" value="C:plasma membrane"/>
    <property type="evidence" value="ECO:0007669"/>
    <property type="project" value="TreeGrafter"/>
</dbReference>
<dbReference type="InterPro" id="IPR037069">
    <property type="entry name" value="AcylCoA_DH/ox_N_sf"/>
</dbReference>
<dbReference type="Gene3D" id="2.40.110.10">
    <property type="entry name" value="Butyryl-CoA Dehydrogenase, subunit A, domain 2"/>
    <property type="match status" value="2"/>
</dbReference>
<dbReference type="InterPro" id="IPR036250">
    <property type="entry name" value="AcylCo_DH-like_C"/>
</dbReference>
<dbReference type="InterPro" id="IPR009100">
    <property type="entry name" value="AcylCoA_DH/oxidase_NM_dom_sf"/>
</dbReference>
<dbReference type="Gene3D" id="1.20.140.10">
    <property type="entry name" value="Butyryl-CoA Dehydrogenase, subunit A, domain 3"/>
    <property type="match status" value="2"/>
</dbReference>
<proteinExistence type="inferred from homology"/>
<keyword evidence="4" id="KW-0274">FAD</keyword>
<evidence type="ECO:0000259" key="8">
    <source>
        <dbReference type="Pfam" id="PF02771"/>
    </source>
</evidence>
<keyword evidence="10" id="KW-1185">Reference proteome</keyword>
<evidence type="ECO:0000256" key="5">
    <source>
        <dbReference type="ARBA" id="ARBA00023002"/>
    </source>
</evidence>
<comment type="similarity">
    <text evidence="2">Belongs to the acyl-CoA dehydrogenase family.</text>
</comment>
<dbReference type="EMBL" id="JACHVU010000007">
    <property type="protein sequence ID" value="MBB2991958.1"/>
    <property type="molecule type" value="Genomic_DNA"/>
</dbReference>
<dbReference type="Pfam" id="PF02771">
    <property type="entry name" value="Acyl-CoA_dh_N"/>
    <property type="match status" value="1"/>
</dbReference>
<dbReference type="GO" id="GO:0050660">
    <property type="term" value="F:flavin adenine dinucleotide binding"/>
    <property type="evidence" value="ECO:0007669"/>
    <property type="project" value="InterPro"/>
</dbReference>
<evidence type="ECO:0000256" key="3">
    <source>
        <dbReference type="ARBA" id="ARBA00022630"/>
    </source>
</evidence>
<keyword evidence="3" id="KW-0285">Flavoprotein</keyword>
<dbReference type="RefSeq" id="WP_183470146.1">
    <property type="nucleotide sequence ID" value="NZ_JACHVU010000007.1"/>
</dbReference>
<organism evidence="9 10">
    <name type="scientific">Mycolicibacterium iranicum</name>
    <name type="common">Mycobacterium iranicum</name>
    <dbReference type="NCBI Taxonomy" id="912594"/>
    <lineage>
        <taxon>Bacteria</taxon>
        <taxon>Bacillati</taxon>
        <taxon>Actinomycetota</taxon>
        <taxon>Actinomycetes</taxon>
        <taxon>Mycobacteriales</taxon>
        <taxon>Mycobacteriaceae</taxon>
        <taxon>Mycolicibacterium</taxon>
    </lineage>
</organism>
<dbReference type="PANTHER" id="PTHR43292">
    <property type="entry name" value="ACYL-COA DEHYDROGENASE"/>
    <property type="match status" value="1"/>
</dbReference>
<dbReference type="AlphaFoldDB" id="A0A839Q6W2"/>
<dbReference type="InterPro" id="IPR052161">
    <property type="entry name" value="Mycobact_Acyl-CoA_DH"/>
</dbReference>
<dbReference type="Proteomes" id="UP000550501">
    <property type="component" value="Unassembled WGS sequence"/>
</dbReference>
<accession>A0A839Q6W2</accession>
<evidence type="ECO:0000256" key="2">
    <source>
        <dbReference type="ARBA" id="ARBA00009347"/>
    </source>
</evidence>
<comment type="caution">
    <text evidence="9">The sequence shown here is derived from an EMBL/GenBank/DDBJ whole genome shotgun (WGS) entry which is preliminary data.</text>
</comment>
<evidence type="ECO:0000259" key="7">
    <source>
        <dbReference type="Pfam" id="PF02770"/>
    </source>
</evidence>
<dbReference type="FunFam" id="2.40.110.10:FF:000011">
    <property type="entry name" value="Acyl-CoA dehydrogenase FadE34"/>
    <property type="match status" value="1"/>
</dbReference>
<feature type="domain" description="Acyl-CoA oxidase/dehydrogenase middle" evidence="7">
    <location>
        <begin position="487"/>
        <end position="581"/>
    </location>
</feature>
<evidence type="ECO:0000313" key="9">
    <source>
        <dbReference type="EMBL" id="MBB2991958.1"/>
    </source>
</evidence>
<dbReference type="InterPro" id="IPR006091">
    <property type="entry name" value="Acyl-CoA_Oxase/DH_mid-dom"/>
</dbReference>
<dbReference type="SUPFAM" id="SSF47203">
    <property type="entry name" value="Acyl-CoA dehydrogenase C-terminal domain-like"/>
    <property type="match status" value="2"/>
</dbReference>
<dbReference type="PANTHER" id="PTHR43292:SF4">
    <property type="entry name" value="ACYL-COA DEHYDROGENASE FADE34"/>
    <property type="match status" value="1"/>
</dbReference>
<evidence type="ECO:0000313" key="10">
    <source>
        <dbReference type="Proteomes" id="UP000550501"/>
    </source>
</evidence>
<feature type="domain" description="Acyl-CoA dehydrogenase/oxidase C-terminal" evidence="6">
    <location>
        <begin position="594"/>
        <end position="734"/>
    </location>
</feature>
<keyword evidence="5" id="KW-0560">Oxidoreductase</keyword>